<dbReference type="InterPro" id="IPR009898">
    <property type="entry name" value="DUF1440"/>
</dbReference>
<evidence type="ECO:0000313" key="1">
    <source>
        <dbReference type="EMBL" id="GHH10509.1"/>
    </source>
</evidence>
<accession>A0ABQ3LD14</accession>
<dbReference type="Pfam" id="PF07274">
    <property type="entry name" value="DUF1440"/>
    <property type="match status" value="1"/>
</dbReference>
<comment type="caution">
    <text evidence="1">The sequence shown here is derived from an EMBL/GenBank/DDBJ whole genome shotgun (WGS) entry which is preliminary data.</text>
</comment>
<dbReference type="RefSeq" id="WP_189675213.1">
    <property type="nucleotide sequence ID" value="NZ_BNAQ01000001.1"/>
</dbReference>
<evidence type="ECO:0000313" key="2">
    <source>
        <dbReference type="Proteomes" id="UP000652430"/>
    </source>
</evidence>
<proteinExistence type="predicted"/>
<reference evidence="2" key="1">
    <citation type="journal article" date="2019" name="Int. J. Syst. Evol. Microbiol.">
        <title>The Global Catalogue of Microorganisms (GCM) 10K type strain sequencing project: providing services to taxonomists for standard genome sequencing and annotation.</title>
        <authorList>
            <consortium name="The Broad Institute Genomics Platform"/>
            <consortium name="The Broad Institute Genome Sequencing Center for Infectious Disease"/>
            <person name="Wu L."/>
            <person name="Ma J."/>
        </authorList>
    </citation>
    <scope>NUCLEOTIDE SEQUENCE [LARGE SCALE GENOMIC DNA]</scope>
    <source>
        <strain evidence="2">CGMCC 1.8957</strain>
    </source>
</reference>
<protein>
    <recommendedName>
        <fullName evidence="3">DUF1440 domain-containing protein</fullName>
    </recommendedName>
</protein>
<name>A0ABQ3LD14_9SPHN</name>
<gene>
    <name evidence="1" type="ORF">GCM10008023_08350</name>
</gene>
<organism evidence="1 2">
    <name type="scientific">Sphingomonas glacialis</name>
    <dbReference type="NCBI Taxonomy" id="658225"/>
    <lineage>
        <taxon>Bacteria</taxon>
        <taxon>Pseudomonadati</taxon>
        <taxon>Pseudomonadota</taxon>
        <taxon>Alphaproteobacteria</taxon>
        <taxon>Sphingomonadales</taxon>
        <taxon>Sphingomonadaceae</taxon>
        <taxon>Sphingomonas</taxon>
    </lineage>
</organism>
<sequence length="175" mass="17243">MASTPAKTDESVAARLARGAVAGVIAGAVASFAMDRFQAAVSPLLPSSGSDSEPATEKAADAVSESLTGQAVAAADKPLAGQAVHYAVGIALGAAYGIAAEFRPSVTSGYGLGFGLGTATVLDEAAVPATGLGSAPWNAGIASNVYSYASHIVFGGVSEIVRRHVAGTLIPRQGD</sequence>
<keyword evidence="2" id="KW-1185">Reference proteome</keyword>
<dbReference type="EMBL" id="BNAQ01000001">
    <property type="protein sequence ID" value="GHH10509.1"/>
    <property type="molecule type" value="Genomic_DNA"/>
</dbReference>
<evidence type="ECO:0008006" key="3">
    <source>
        <dbReference type="Google" id="ProtNLM"/>
    </source>
</evidence>
<dbReference type="Proteomes" id="UP000652430">
    <property type="component" value="Unassembled WGS sequence"/>
</dbReference>